<dbReference type="AlphaFoldDB" id="A0A8C5ASW5"/>
<dbReference type="GO" id="GO:0060271">
    <property type="term" value="P:cilium assembly"/>
    <property type="evidence" value="ECO:0007669"/>
    <property type="project" value="InterPro"/>
</dbReference>
<dbReference type="GeneTree" id="ENSGT00390000002188"/>
<proteinExistence type="predicted"/>
<dbReference type="GeneID" id="115542148"/>
<protein>
    <recommendedName>
        <fullName evidence="3">IQ calmodulin-binding motif-containing protein 1</fullName>
    </recommendedName>
</protein>
<dbReference type="PANTHER" id="PTHR15673">
    <property type="entry name" value="IQ CALMODULIN-BINDING MOTIF CONTAINING PROTEIN 1"/>
    <property type="match status" value="1"/>
</dbReference>
<dbReference type="Gene3D" id="1.20.5.190">
    <property type="match status" value="1"/>
</dbReference>
<gene>
    <name evidence="1" type="primary">iqcb1</name>
</gene>
<dbReference type="OMA" id="DDYIRLH"/>
<dbReference type="InterPro" id="IPR028765">
    <property type="entry name" value="IQCB1"/>
</dbReference>
<dbReference type="OrthoDB" id="8178106at2759"/>
<dbReference type="CDD" id="cd23767">
    <property type="entry name" value="IQCD"/>
    <property type="match status" value="1"/>
</dbReference>
<dbReference type="RefSeq" id="XP_030210149.1">
    <property type="nucleotide sequence ID" value="XM_030354289.1"/>
</dbReference>
<dbReference type="PROSITE" id="PS50096">
    <property type="entry name" value="IQ"/>
    <property type="match status" value="2"/>
</dbReference>
<name>A0A8C5ASW5_GADMO</name>
<dbReference type="Proteomes" id="UP000694546">
    <property type="component" value="Chromosome 4"/>
</dbReference>
<evidence type="ECO:0000313" key="1">
    <source>
        <dbReference type="Ensembl" id="ENSGMOP00000035841.1"/>
    </source>
</evidence>
<dbReference type="Ensembl" id="ENSGMOT00000043108.1">
    <property type="protein sequence ID" value="ENSGMOP00000035841.1"/>
    <property type="gene ID" value="ENSGMOG00000030726.1"/>
</dbReference>
<dbReference type="SMART" id="SM00015">
    <property type="entry name" value="IQ"/>
    <property type="match status" value="2"/>
</dbReference>
<accession>A0A8C5ASW5</accession>
<evidence type="ECO:0000313" key="2">
    <source>
        <dbReference type="Proteomes" id="UP000694546"/>
    </source>
</evidence>
<reference evidence="1" key="1">
    <citation type="submission" date="2025-08" db="UniProtKB">
        <authorList>
            <consortium name="Ensembl"/>
        </authorList>
    </citation>
    <scope>IDENTIFICATION</scope>
</reference>
<dbReference type="InterPro" id="IPR000048">
    <property type="entry name" value="IQ_motif_EF-hand-BS"/>
</dbReference>
<dbReference type="GO" id="GO:0005516">
    <property type="term" value="F:calmodulin binding"/>
    <property type="evidence" value="ECO:0007669"/>
    <property type="project" value="InterPro"/>
</dbReference>
<sequence>MEDKVVVELKNLVDDATLAPEEKTTLVLHTLREALTRGSVGPTQDLAGLKRRLVDAHILDFCLAAMSLEHVTMETDVLRPGRLTMETWRNAVHLGQILSSCCVGAEPDKDQKAFYRLLPSVMEGLLSLACRLMTQVAERTECLSLYRTVMDSVGWLLGAHSGLTPQVLSSLYYERMQVCDDVIISLVCVSLWSQICRTSSDFLSGLSDDSVLLLMNDAVGQLAVSSDNAVGGACIGLLVLIANQLDRPRHALLRTFPGLDRLLNKDWRRRGFKQEVDQLIAILHSDWPTAENTQAGCERVRAACVIQAAWRGHVTRNRIKNLPRAVGLLQRKYRAKVNQRKLLEQTNRWEAELKYQVYLRRQRARRRFHQKQKQLLHLLPAALVQRYQHQLEGSAAVAIQRWWRGHREERSFHTLRHAHTQHRAASTLQRAVLNFLRKRRGLKAPPTCFKLIGLTDRRRAELNKEVEHYVRHNPSYAVSQQACSQLFLQTQSLLLSTDLELYARRQQHRDALLAHTNTQLDLLADAPSLGVATATEVQVFHSRSGPVAAWAQHSHDALLQASSLPWWNRWLDNPDDLTSTLSPASQVELAVGLDSDWKFDCPVKMI</sequence>
<keyword evidence="2" id="KW-1185">Reference proteome</keyword>
<evidence type="ECO:0008006" key="3">
    <source>
        <dbReference type="Google" id="ProtNLM"/>
    </source>
</evidence>
<dbReference type="PANTHER" id="PTHR15673:SF2">
    <property type="entry name" value="IQ CALMODULIN-BINDING MOTIF-CONTAINING PROTEIN 1"/>
    <property type="match status" value="1"/>
</dbReference>
<dbReference type="GO" id="GO:0005929">
    <property type="term" value="C:cilium"/>
    <property type="evidence" value="ECO:0007669"/>
    <property type="project" value="TreeGrafter"/>
</dbReference>
<reference evidence="1" key="2">
    <citation type="submission" date="2025-09" db="UniProtKB">
        <authorList>
            <consortium name="Ensembl"/>
        </authorList>
    </citation>
    <scope>IDENTIFICATION</scope>
</reference>
<organism evidence="1 2">
    <name type="scientific">Gadus morhua</name>
    <name type="common">Atlantic cod</name>
    <dbReference type="NCBI Taxonomy" id="8049"/>
    <lineage>
        <taxon>Eukaryota</taxon>
        <taxon>Metazoa</taxon>
        <taxon>Chordata</taxon>
        <taxon>Craniata</taxon>
        <taxon>Vertebrata</taxon>
        <taxon>Euteleostomi</taxon>
        <taxon>Actinopterygii</taxon>
        <taxon>Neopterygii</taxon>
        <taxon>Teleostei</taxon>
        <taxon>Neoteleostei</taxon>
        <taxon>Acanthomorphata</taxon>
        <taxon>Zeiogadaria</taxon>
        <taxon>Gadariae</taxon>
        <taxon>Gadiformes</taxon>
        <taxon>Gadoidei</taxon>
        <taxon>Gadidae</taxon>
        <taxon>Gadus</taxon>
    </lineage>
</organism>
<dbReference type="Pfam" id="PF00612">
    <property type="entry name" value="IQ"/>
    <property type="match status" value="2"/>
</dbReference>